<dbReference type="HAMAP" id="MF_01114">
    <property type="entry name" value="RecX"/>
    <property type="match status" value="1"/>
</dbReference>
<protein>
    <recommendedName>
        <fullName evidence="3 5">Regulatory protein RecX</fullName>
    </recommendedName>
</protein>
<evidence type="ECO:0000256" key="1">
    <source>
        <dbReference type="ARBA" id="ARBA00004496"/>
    </source>
</evidence>
<dbReference type="Gene3D" id="1.10.10.10">
    <property type="entry name" value="Winged helix-like DNA-binding domain superfamily/Winged helix DNA-binding domain"/>
    <property type="match status" value="4"/>
</dbReference>
<accession>A0ABR8XQJ2</accession>
<dbReference type="Proteomes" id="UP000600565">
    <property type="component" value="Unassembled WGS sequence"/>
</dbReference>
<comment type="similarity">
    <text evidence="2 5">Belongs to the RecX family.</text>
</comment>
<dbReference type="InterPro" id="IPR036388">
    <property type="entry name" value="WH-like_DNA-bd_sf"/>
</dbReference>
<dbReference type="Pfam" id="PF02631">
    <property type="entry name" value="RecX_HTH2"/>
    <property type="match status" value="1"/>
</dbReference>
<dbReference type="InterPro" id="IPR053924">
    <property type="entry name" value="RecX_HTH_2nd"/>
</dbReference>
<dbReference type="Pfam" id="PF21981">
    <property type="entry name" value="RecX_HTH3"/>
    <property type="match status" value="2"/>
</dbReference>
<dbReference type="PANTHER" id="PTHR33602:SF1">
    <property type="entry name" value="REGULATORY PROTEIN RECX FAMILY PROTEIN"/>
    <property type="match status" value="1"/>
</dbReference>
<organism evidence="9 10">
    <name type="scientific">Solibacillus merdavium</name>
    <dbReference type="NCBI Taxonomy" id="2762218"/>
    <lineage>
        <taxon>Bacteria</taxon>
        <taxon>Bacillati</taxon>
        <taxon>Bacillota</taxon>
        <taxon>Bacilli</taxon>
        <taxon>Bacillales</taxon>
        <taxon>Caryophanaceae</taxon>
        <taxon>Solibacillus</taxon>
    </lineage>
</organism>
<gene>
    <name evidence="5 9" type="primary">recX</name>
    <name evidence="9" type="ORF">H9632_14110</name>
</gene>
<comment type="function">
    <text evidence="5">Modulates RecA activity.</text>
</comment>
<evidence type="ECO:0000256" key="2">
    <source>
        <dbReference type="ARBA" id="ARBA00009695"/>
    </source>
</evidence>
<feature type="domain" description="RecX first three-helical" evidence="8">
    <location>
        <begin position="62"/>
        <end position="101"/>
    </location>
</feature>
<sequence>MQVITKIGRQKNNQQRYNIYLNEKYSFAVDEGTLIKFGLQKGKVLEQIEIDEIQYEDEIAKAFNKALNFLSFQMRSEHEVKTKLLQLGYGEAVIQEAIHKLTGLGFLNDESYSKALLETRKRTAKKGPAAIRQDFIKKGIDKELQQQVLGTFSHDEQLKIAMELAEKAIRSNENKTPTQVKQKIQDVLLRKGYSYSIVTEIVEQVKIERHDDDWGLLIESQGDKLWRKYGTKLTGFELHQKVKQALYQKGFPIDKIKEYIEQKEQHQNE</sequence>
<keyword evidence="10" id="KW-1185">Reference proteome</keyword>
<evidence type="ECO:0000256" key="4">
    <source>
        <dbReference type="ARBA" id="ARBA00022490"/>
    </source>
</evidence>
<comment type="subcellular location">
    <subcellularLocation>
        <location evidence="1 5">Cytoplasm</location>
    </subcellularLocation>
</comment>
<evidence type="ECO:0000259" key="8">
    <source>
        <dbReference type="Pfam" id="PF21982"/>
    </source>
</evidence>
<reference evidence="9 10" key="1">
    <citation type="submission" date="2020-08" db="EMBL/GenBank/DDBJ databases">
        <title>A Genomic Blueprint of the Chicken Gut Microbiome.</title>
        <authorList>
            <person name="Gilroy R."/>
            <person name="Ravi A."/>
            <person name="Getino M."/>
            <person name="Pursley I."/>
            <person name="Horton D.L."/>
            <person name="Alikhan N.-F."/>
            <person name="Baker D."/>
            <person name="Gharbi K."/>
            <person name="Hall N."/>
            <person name="Watson M."/>
            <person name="Adriaenssens E.M."/>
            <person name="Foster-Nyarko E."/>
            <person name="Jarju S."/>
            <person name="Secka A."/>
            <person name="Antonio M."/>
            <person name="Oren A."/>
            <person name="Chaudhuri R."/>
            <person name="La Ragione R.M."/>
            <person name="Hildebrand F."/>
            <person name="Pallen M.J."/>
        </authorList>
    </citation>
    <scope>NUCLEOTIDE SEQUENCE [LARGE SCALE GENOMIC DNA]</scope>
    <source>
        <strain evidence="9 10">Sa1YVA6</strain>
    </source>
</reference>
<evidence type="ECO:0000259" key="6">
    <source>
        <dbReference type="Pfam" id="PF02631"/>
    </source>
</evidence>
<dbReference type="NCBIfam" id="NF010733">
    <property type="entry name" value="PRK14135.1"/>
    <property type="match status" value="1"/>
</dbReference>
<keyword evidence="4 5" id="KW-0963">Cytoplasm</keyword>
<dbReference type="InterPro" id="IPR053925">
    <property type="entry name" value="RecX_HTH_3rd"/>
</dbReference>
<name>A0ABR8XQJ2_9BACL</name>
<comment type="caution">
    <text evidence="9">The sequence shown here is derived from an EMBL/GenBank/DDBJ whole genome shotgun (WGS) entry which is preliminary data.</text>
</comment>
<evidence type="ECO:0000256" key="3">
    <source>
        <dbReference type="ARBA" id="ARBA00018111"/>
    </source>
</evidence>
<evidence type="ECO:0000256" key="5">
    <source>
        <dbReference type="HAMAP-Rule" id="MF_01114"/>
    </source>
</evidence>
<dbReference type="Pfam" id="PF21982">
    <property type="entry name" value="RecX_HTH1"/>
    <property type="match status" value="1"/>
</dbReference>
<dbReference type="PANTHER" id="PTHR33602">
    <property type="entry name" value="REGULATORY PROTEIN RECX FAMILY PROTEIN"/>
    <property type="match status" value="1"/>
</dbReference>
<dbReference type="InterPro" id="IPR003783">
    <property type="entry name" value="Regulatory_RecX"/>
</dbReference>
<evidence type="ECO:0000313" key="9">
    <source>
        <dbReference type="EMBL" id="MBD8034201.1"/>
    </source>
</evidence>
<feature type="domain" description="RecX second three-helical" evidence="6">
    <location>
        <begin position="108"/>
        <end position="149"/>
    </location>
</feature>
<dbReference type="EMBL" id="JACSPW010000014">
    <property type="protein sequence ID" value="MBD8034201.1"/>
    <property type="molecule type" value="Genomic_DNA"/>
</dbReference>
<feature type="domain" description="RecX third three-helical" evidence="7">
    <location>
        <begin position="155"/>
        <end position="201"/>
    </location>
</feature>
<dbReference type="InterPro" id="IPR053926">
    <property type="entry name" value="RecX_HTH_1st"/>
</dbReference>
<proteinExistence type="inferred from homology"/>
<dbReference type="RefSeq" id="WP_191704706.1">
    <property type="nucleotide sequence ID" value="NZ_JACSPW010000014.1"/>
</dbReference>
<feature type="domain" description="RecX third three-helical" evidence="7">
    <location>
        <begin position="218"/>
        <end position="260"/>
    </location>
</feature>
<evidence type="ECO:0000259" key="7">
    <source>
        <dbReference type="Pfam" id="PF21981"/>
    </source>
</evidence>
<evidence type="ECO:0000313" key="10">
    <source>
        <dbReference type="Proteomes" id="UP000600565"/>
    </source>
</evidence>